<sequence>PWRPNRRRQSAHRPGGRLRRTMAARASALPAAAPHDYSNGDRRKAGEATAAPASDEPSPHCGARLPAPAAEGTGANAEYWQQVCRNMARSPASKPDGFASAMLYGDGVSRRCLDVKARAGAYASCGKEGPTEWLQHRSNSSESQQVVPELYGDGVVSASPCPGHAARGGCGPTSAPTPSLRPAEEGGAVPRQPL</sequence>
<accession>A0ABN9WUK9</accession>
<gene>
    <name evidence="2" type="ORF">PCOR1329_LOCUS70706</name>
</gene>
<protein>
    <submittedName>
        <fullName evidence="2">Uncharacterized protein</fullName>
    </submittedName>
</protein>
<dbReference type="Proteomes" id="UP001189429">
    <property type="component" value="Unassembled WGS sequence"/>
</dbReference>
<name>A0ABN9WUK9_9DINO</name>
<dbReference type="EMBL" id="CAUYUJ010019359">
    <property type="protein sequence ID" value="CAK0890467.1"/>
    <property type="molecule type" value="Genomic_DNA"/>
</dbReference>
<evidence type="ECO:0000313" key="3">
    <source>
        <dbReference type="Proteomes" id="UP001189429"/>
    </source>
</evidence>
<proteinExistence type="predicted"/>
<feature type="compositionally biased region" description="Low complexity" evidence="1">
    <location>
        <begin position="23"/>
        <end position="33"/>
    </location>
</feature>
<comment type="caution">
    <text evidence="2">The sequence shown here is derived from an EMBL/GenBank/DDBJ whole genome shotgun (WGS) entry which is preliminary data.</text>
</comment>
<reference evidence="2" key="1">
    <citation type="submission" date="2023-10" db="EMBL/GenBank/DDBJ databases">
        <authorList>
            <person name="Chen Y."/>
            <person name="Shah S."/>
            <person name="Dougan E. K."/>
            <person name="Thang M."/>
            <person name="Chan C."/>
        </authorList>
    </citation>
    <scope>NUCLEOTIDE SEQUENCE [LARGE SCALE GENOMIC DNA]</scope>
</reference>
<feature type="non-terminal residue" evidence="2">
    <location>
        <position position="1"/>
    </location>
</feature>
<evidence type="ECO:0000256" key="1">
    <source>
        <dbReference type="SAM" id="MobiDB-lite"/>
    </source>
</evidence>
<keyword evidence="3" id="KW-1185">Reference proteome</keyword>
<organism evidence="2 3">
    <name type="scientific">Prorocentrum cordatum</name>
    <dbReference type="NCBI Taxonomy" id="2364126"/>
    <lineage>
        <taxon>Eukaryota</taxon>
        <taxon>Sar</taxon>
        <taxon>Alveolata</taxon>
        <taxon>Dinophyceae</taxon>
        <taxon>Prorocentrales</taxon>
        <taxon>Prorocentraceae</taxon>
        <taxon>Prorocentrum</taxon>
    </lineage>
</organism>
<feature type="region of interest" description="Disordered" evidence="1">
    <location>
        <begin position="162"/>
        <end position="194"/>
    </location>
</feature>
<evidence type="ECO:0000313" key="2">
    <source>
        <dbReference type="EMBL" id="CAK0890467.1"/>
    </source>
</evidence>
<feature type="compositionally biased region" description="Basic residues" evidence="1">
    <location>
        <begin position="1"/>
        <end position="22"/>
    </location>
</feature>
<feature type="region of interest" description="Disordered" evidence="1">
    <location>
        <begin position="1"/>
        <end position="70"/>
    </location>
</feature>